<dbReference type="EMBL" id="JASBWV010000022">
    <property type="protein sequence ID" value="KAJ9119990.1"/>
    <property type="molecule type" value="Genomic_DNA"/>
</dbReference>
<protein>
    <submittedName>
        <fullName evidence="1">Uncharacterized protein</fullName>
    </submittedName>
</protein>
<reference evidence="1" key="1">
    <citation type="submission" date="2023-04" db="EMBL/GenBank/DDBJ databases">
        <title>Draft Genome sequencing of Naganishia species isolated from polar environments using Oxford Nanopore Technology.</title>
        <authorList>
            <person name="Leo P."/>
            <person name="Venkateswaran K."/>
        </authorList>
    </citation>
    <scope>NUCLEOTIDE SEQUENCE</scope>
    <source>
        <strain evidence="1">DBVPG 5303</strain>
    </source>
</reference>
<accession>A0ACC2X8T0</accession>
<evidence type="ECO:0000313" key="1">
    <source>
        <dbReference type="EMBL" id="KAJ9119990.1"/>
    </source>
</evidence>
<gene>
    <name evidence="1" type="ORF">QFC24_005473</name>
</gene>
<name>A0ACC2X8T0_9TREE</name>
<evidence type="ECO:0000313" key="2">
    <source>
        <dbReference type="Proteomes" id="UP001234202"/>
    </source>
</evidence>
<sequence>MSDSPSINDAETAHNKQQTVSPVKSFLSGAAGGVSCVLVGHPFDLTKTRLQTAPRGTYKGAMDVVRQTLARDGVRGFHSSKARFNRAQRHSSVNAGRASVLSERNKDFFEVAVELSRGVTSAERADSRVRGGSSEEQDTAAFRYRETSYLLSTLSECIVSATWSFQPNLACFQACTGPLGDMADETPRLSASCAAQTEDPAPATFVGRRIVNSVFPSWEGFAEVSWREGAAGFQQSRQRGYDLGKRLVYSATPNRTDAKLSVAELAIAGGFSAIPATLVAGPAERVKVLLQVQGQGSGGVVYKGPFDVVKSLYKQGGLKSIFRGTGATLGRDGPGSAAYFVAYELVKDALKPANSDQLSVPAVITAGAAAGVAMWSIALPADTVKSKLQSASEGTYKGVVDCVRKTWGESGWRGFYHGFGPAMARAVPANRGSLGSAVRRQSEKLGTGRVYRLSVQQARYVPPEGPERDVWLDVKEESRQREQEDTCRAPKKTRDGVTNPS</sequence>
<proteinExistence type="predicted"/>
<keyword evidence="2" id="KW-1185">Reference proteome</keyword>
<organism evidence="1 2">
    <name type="scientific">Naganishia onofrii</name>
    <dbReference type="NCBI Taxonomy" id="1851511"/>
    <lineage>
        <taxon>Eukaryota</taxon>
        <taxon>Fungi</taxon>
        <taxon>Dikarya</taxon>
        <taxon>Basidiomycota</taxon>
        <taxon>Agaricomycotina</taxon>
        <taxon>Tremellomycetes</taxon>
        <taxon>Filobasidiales</taxon>
        <taxon>Filobasidiaceae</taxon>
        <taxon>Naganishia</taxon>
    </lineage>
</organism>
<dbReference type="Proteomes" id="UP001234202">
    <property type="component" value="Unassembled WGS sequence"/>
</dbReference>
<comment type="caution">
    <text evidence="1">The sequence shown here is derived from an EMBL/GenBank/DDBJ whole genome shotgun (WGS) entry which is preliminary data.</text>
</comment>